<dbReference type="InterPro" id="IPR032675">
    <property type="entry name" value="LRR_dom_sf"/>
</dbReference>
<dbReference type="Proteomes" id="UP000620124">
    <property type="component" value="Unassembled WGS sequence"/>
</dbReference>
<gene>
    <name evidence="1" type="ORF">MVEN_00955100</name>
</gene>
<dbReference type="AlphaFoldDB" id="A0A8H6YBT7"/>
<name>A0A8H6YBT7_9AGAR</name>
<dbReference type="SUPFAM" id="SSF52047">
    <property type="entry name" value="RNI-like"/>
    <property type="match status" value="1"/>
</dbReference>
<comment type="caution">
    <text evidence="1">The sequence shown here is derived from an EMBL/GenBank/DDBJ whole genome shotgun (WGS) entry which is preliminary data.</text>
</comment>
<evidence type="ECO:0000313" key="2">
    <source>
        <dbReference type="Proteomes" id="UP000620124"/>
    </source>
</evidence>
<sequence length="639" mass="71861">MENPKVTVPDALPLELWCEIAVHIAGVSKSGGDSHLKSWLSVAPTSLARHMHDAAFAILFRDLKIVIGHNEAIKASTYLSRILERSEACIQATRRIDVWPRLDLYAEEVKDEIVHAFATALPRFPMLQEFFWHEQSVLPMPLRILRTLLSANKQLRRLDIGPIHPDPPRIDLAGLTQLAELSIHYEEDIEIGSTHILFPKNLQTLHLTHARVDDISTFETLANNALSLGTVELTQVNVGSNFWSRRTPYTALHTISLAFITLPLDPGFDFTAISALDSLSLRFVNEVQQIGSLPIGIRAPNTLRHFRLGSVRTIRPETSLLLGVNILGLESLDVTDINLMPEDINSIFLPDQHNAHRAADTQSPPRQSLPLPYNLTKLRLGEMQMSILATVLKSTCSFPVLRDLEFRIGRNDFGDFFESLGSFLGRCPALENLVFEPTSESVHKVFDERTDFFSSFLLSLKTSHRLRHFSLPVYSLTIDHPILNELGDALLHVPEISLQCVLWIRDEVCPLFCPIHLFQRSVRSGRLLSWTTIFTFYPDSVSWNICALPADGTTLSHRALLKTSPNTSLPCAAFLKKIKHGTFSDMQLQGSFRGSYVPQFPDKVTINDRNDPRQMLTSIVPLLPRSVPLTDTSLKNFAF</sequence>
<protein>
    <submittedName>
        <fullName evidence="1">Uncharacterized protein</fullName>
    </submittedName>
</protein>
<accession>A0A8H6YBT7</accession>
<proteinExistence type="predicted"/>
<reference evidence="1" key="1">
    <citation type="submission" date="2020-05" db="EMBL/GenBank/DDBJ databases">
        <title>Mycena genomes resolve the evolution of fungal bioluminescence.</title>
        <authorList>
            <person name="Tsai I.J."/>
        </authorList>
    </citation>
    <scope>NUCLEOTIDE SEQUENCE</scope>
    <source>
        <strain evidence="1">CCC161011</strain>
    </source>
</reference>
<dbReference type="OrthoDB" id="2948033at2759"/>
<dbReference type="EMBL" id="JACAZI010000007">
    <property type="protein sequence ID" value="KAF7356237.1"/>
    <property type="molecule type" value="Genomic_DNA"/>
</dbReference>
<evidence type="ECO:0000313" key="1">
    <source>
        <dbReference type="EMBL" id="KAF7356237.1"/>
    </source>
</evidence>
<keyword evidence="2" id="KW-1185">Reference proteome</keyword>
<organism evidence="1 2">
    <name type="scientific">Mycena venus</name>
    <dbReference type="NCBI Taxonomy" id="2733690"/>
    <lineage>
        <taxon>Eukaryota</taxon>
        <taxon>Fungi</taxon>
        <taxon>Dikarya</taxon>
        <taxon>Basidiomycota</taxon>
        <taxon>Agaricomycotina</taxon>
        <taxon>Agaricomycetes</taxon>
        <taxon>Agaricomycetidae</taxon>
        <taxon>Agaricales</taxon>
        <taxon>Marasmiineae</taxon>
        <taxon>Mycenaceae</taxon>
        <taxon>Mycena</taxon>
    </lineage>
</organism>
<dbReference type="Gene3D" id="3.80.10.10">
    <property type="entry name" value="Ribonuclease Inhibitor"/>
    <property type="match status" value="1"/>
</dbReference>